<evidence type="ECO:0000256" key="2">
    <source>
        <dbReference type="ARBA" id="ARBA00009986"/>
    </source>
</evidence>
<dbReference type="GO" id="GO:0004777">
    <property type="term" value="F:succinate-semialdehyde dehydrogenase (NAD+) activity"/>
    <property type="evidence" value="ECO:0007669"/>
    <property type="project" value="TreeGrafter"/>
</dbReference>
<gene>
    <name evidence="10" type="ORF">PFL1_05237</name>
</gene>
<dbReference type="AlphaFoldDB" id="A0A061H5N9"/>
<dbReference type="PANTHER" id="PTHR43353:SF5">
    <property type="entry name" value="SUCCINATE-SEMIALDEHYDE DEHYDROGENASE, MITOCHONDRIAL"/>
    <property type="match status" value="1"/>
</dbReference>
<dbReference type="InterPro" id="IPR016163">
    <property type="entry name" value="Ald_DH_C"/>
</dbReference>
<dbReference type="InterPro" id="IPR016162">
    <property type="entry name" value="Ald_DH_N"/>
</dbReference>
<dbReference type="GO" id="GO:0005737">
    <property type="term" value="C:cytoplasm"/>
    <property type="evidence" value="ECO:0007669"/>
    <property type="project" value="TreeGrafter"/>
</dbReference>
<dbReference type="Proteomes" id="UP000053664">
    <property type="component" value="Unassembled WGS sequence"/>
</dbReference>
<proteinExistence type="inferred from homology"/>
<sequence>MPPLRPSSFVAPTSTTSLLSLSRRLPLVAATTAVVTHQPILHPRTFATTRLAKMPQMPQGIVKGGKEDVKLNNQALFQTKAYINGAWVDADNKSTLKVYNKATNAVVAEVPDMGKDETARAIEAASEAFKSWSKTTAKHRHDLLLKLYQAHQENAEDLAKIIVAENGKTLAEAKGEIAYSNSFLEWFAEEATRTYGHTVPSPLPGVRNIVQTQPVGVAGLITPWNFPAAMITRKAGPALAAGCTVVIKAPAETPLSALAFCHLAEKVGFPKGAINVVTCAKGDNEAAVGKEMCENPAIKKISFTGSTRVGKILMSQSSSTLKKLSMELGGNAPFIVFEDADLDKAVEGAIACKFRGSGQTCICANRIYVQEAVKDEFCKRLAAKVDKFVVGNGMDQGTTHGPLVSEVGVNKVDEHVRESVKAGAKVLVGGKRGEGLFYEPTVLTDVPAGGPTDREETFGPLAAVYTFKTEDEVLRKANDVNVGLAGYFFSSDVARCFRVGEALQVGMVGVNTGLISQNVVPFGGVNESGFGREGGKTGIDEYLVQKLMVFGGVGN</sequence>
<dbReference type="CDD" id="cd07103">
    <property type="entry name" value="ALDH_F5_SSADH_GabD"/>
    <property type="match status" value="1"/>
</dbReference>
<dbReference type="FunFam" id="3.40.309.10:FF:000004">
    <property type="entry name" value="Succinate-semialdehyde dehydrogenase I"/>
    <property type="match status" value="1"/>
</dbReference>
<dbReference type="Gene3D" id="3.40.605.10">
    <property type="entry name" value="Aldehyde Dehydrogenase, Chain A, domain 1"/>
    <property type="match status" value="1"/>
</dbReference>
<dbReference type="Pfam" id="PF00171">
    <property type="entry name" value="Aldedh"/>
    <property type="match status" value="1"/>
</dbReference>
<evidence type="ECO:0000256" key="6">
    <source>
        <dbReference type="ARBA" id="ARBA00067047"/>
    </source>
</evidence>
<evidence type="ECO:0000256" key="1">
    <source>
        <dbReference type="ARBA" id="ARBA00005176"/>
    </source>
</evidence>
<comment type="catalytic activity">
    <reaction evidence="4">
        <text>succinate semialdehyde + NADP(+) + H2O = succinate + NADPH + 2 H(+)</text>
        <dbReference type="Rhea" id="RHEA:13213"/>
        <dbReference type="ChEBI" id="CHEBI:15377"/>
        <dbReference type="ChEBI" id="CHEBI:15378"/>
        <dbReference type="ChEBI" id="CHEBI:30031"/>
        <dbReference type="ChEBI" id="CHEBI:57706"/>
        <dbReference type="ChEBI" id="CHEBI:57783"/>
        <dbReference type="ChEBI" id="CHEBI:58349"/>
        <dbReference type="EC" id="1.2.1.16"/>
    </reaction>
</comment>
<dbReference type="Gene3D" id="3.40.309.10">
    <property type="entry name" value="Aldehyde Dehydrogenase, Chain A, domain 2"/>
    <property type="match status" value="1"/>
</dbReference>
<organism evidence="10 11">
    <name type="scientific">Pseudozyma flocculosa PF-1</name>
    <dbReference type="NCBI Taxonomy" id="1277687"/>
    <lineage>
        <taxon>Eukaryota</taxon>
        <taxon>Fungi</taxon>
        <taxon>Dikarya</taxon>
        <taxon>Basidiomycota</taxon>
        <taxon>Ustilaginomycotina</taxon>
        <taxon>Ustilaginomycetes</taxon>
        <taxon>Ustilaginales</taxon>
        <taxon>Ustilaginaceae</taxon>
        <taxon>Pseudozyma</taxon>
    </lineage>
</organism>
<protein>
    <recommendedName>
        <fullName evidence="6">succinate-semialdehyde dehydrogenase [NAD(P)(+)]</fullName>
        <ecNumber evidence="6">1.2.1.16</ecNumber>
    </recommendedName>
</protein>
<comment type="pathway">
    <text evidence="1">Amino-acid degradation; 4-aminobutanoate degradation.</text>
</comment>
<comment type="catalytic activity">
    <reaction evidence="5">
        <text>succinate semialdehyde + NAD(+) + H2O = succinate + NADH + 2 H(+)</text>
        <dbReference type="Rhea" id="RHEA:13217"/>
        <dbReference type="ChEBI" id="CHEBI:15377"/>
        <dbReference type="ChEBI" id="CHEBI:15378"/>
        <dbReference type="ChEBI" id="CHEBI:30031"/>
        <dbReference type="ChEBI" id="CHEBI:57540"/>
        <dbReference type="ChEBI" id="CHEBI:57706"/>
        <dbReference type="ChEBI" id="CHEBI:57945"/>
        <dbReference type="EC" id="1.2.1.16"/>
    </reaction>
</comment>
<dbReference type="PANTHER" id="PTHR43353">
    <property type="entry name" value="SUCCINATE-SEMIALDEHYDE DEHYDROGENASE, MITOCHONDRIAL"/>
    <property type="match status" value="1"/>
</dbReference>
<evidence type="ECO:0000256" key="3">
    <source>
        <dbReference type="ARBA" id="ARBA00023002"/>
    </source>
</evidence>
<feature type="domain" description="Aldehyde dehydrogenase" evidence="9">
    <location>
        <begin position="87"/>
        <end position="546"/>
    </location>
</feature>
<dbReference type="SUPFAM" id="SSF53720">
    <property type="entry name" value="ALDH-like"/>
    <property type="match status" value="1"/>
</dbReference>
<reference evidence="10 11" key="1">
    <citation type="journal article" date="2013" name="Plant Cell">
        <title>The transition from a phytopathogenic smut ancestor to an anamorphic biocontrol agent deciphered by comparative whole-genome analysis.</title>
        <authorList>
            <person name="Lefebvre F."/>
            <person name="Joly D.L."/>
            <person name="Labbe C."/>
            <person name="Teichmann B."/>
            <person name="Linning R."/>
            <person name="Belzile F."/>
            <person name="Bakkeren G."/>
            <person name="Belanger R.R."/>
        </authorList>
    </citation>
    <scope>NUCLEOTIDE SEQUENCE [LARGE SCALE GENOMIC DNA]</scope>
    <source>
        <strain evidence="10 11">PF-1</strain>
    </source>
</reference>
<dbReference type="InterPro" id="IPR015590">
    <property type="entry name" value="Aldehyde_DH_dom"/>
</dbReference>
<dbReference type="InterPro" id="IPR016161">
    <property type="entry name" value="Ald_DH/histidinol_DH"/>
</dbReference>
<dbReference type="InterPro" id="IPR050740">
    <property type="entry name" value="Aldehyde_DH_Superfamily"/>
</dbReference>
<dbReference type="GO" id="GO:0009450">
    <property type="term" value="P:gamma-aminobutyric acid catabolic process"/>
    <property type="evidence" value="ECO:0007669"/>
    <property type="project" value="TreeGrafter"/>
</dbReference>
<evidence type="ECO:0000256" key="5">
    <source>
        <dbReference type="ARBA" id="ARBA00052698"/>
    </source>
</evidence>
<evidence type="ECO:0000256" key="4">
    <source>
        <dbReference type="ARBA" id="ARBA00050387"/>
    </source>
</evidence>
<evidence type="ECO:0000256" key="7">
    <source>
        <dbReference type="PROSITE-ProRule" id="PRU10007"/>
    </source>
</evidence>
<accession>A0A061H5N9</accession>
<comment type="similarity">
    <text evidence="2 8">Belongs to the aldehyde dehydrogenase family.</text>
</comment>
<dbReference type="FunFam" id="3.40.605.10:FF:000005">
    <property type="entry name" value="Succinate-semialdehyde dehydrogenase I"/>
    <property type="match status" value="1"/>
</dbReference>
<dbReference type="eggNOG" id="KOG2451">
    <property type="taxonomic scope" value="Eukaryota"/>
</dbReference>
<evidence type="ECO:0000259" key="9">
    <source>
        <dbReference type="Pfam" id="PF00171"/>
    </source>
</evidence>
<dbReference type="HOGENOM" id="CLU_005391_5_3_1"/>
<dbReference type="PROSITE" id="PS00687">
    <property type="entry name" value="ALDEHYDE_DEHYDR_GLU"/>
    <property type="match status" value="1"/>
</dbReference>
<keyword evidence="3 8" id="KW-0560">Oxidoreductase</keyword>
<name>A0A061H5N9_9BASI</name>
<dbReference type="GeneID" id="19319333"/>
<dbReference type="RefSeq" id="XP_007880956.1">
    <property type="nucleotide sequence ID" value="XM_007882765.1"/>
</dbReference>
<evidence type="ECO:0000256" key="8">
    <source>
        <dbReference type="RuleBase" id="RU003345"/>
    </source>
</evidence>
<evidence type="ECO:0000313" key="10">
    <source>
        <dbReference type="EMBL" id="EPQ27315.1"/>
    </source>
</evidence>
<dbReference type="KEGG" id="pfp:PFL1_05237"/>
<feature type="active site" evidence="7">
    <location>
        <position position="327"/>
    </location>
</feature>
<dbReference type="OrthoDB" id="310895at2759"/>
<dbReference type="EMBL" id="KE361640">
    <property type="protein sequence ID" value="EPQ27315.1"/>
    <property type="molecule type" value="Genomic_DNA"/>
</dbReference>
<dbReference type="InterPro" id="IPR029510">
    <property type="entry name" value="Ald_DH_CS_GLU"/>
</dbReference>
<evidence type="ECO:0000313" key="11">
    <source>
        <dbReference type="Proteomes" id="UP000053664"/>
    </source>
</evidence>
<dbReference type="EC" id="1.2.1.16" evidence="6"/>